<organism evidence="2 3">
    <name type="scientific">Pleurodeles waltl</name>
    <name type="common">Iberian ribbed newt</name>
    <dbReference type="NCBI Taxonomy" id="8319"/>
    <lineage>
        <taxon>Eukaryota</taxon>
        <taxon>Metazoa</taxon>
        <taxon>Chordata</taxon>
        <taxon>Craniata</taxon>
        <taxon>Vertebrata</taxon>
        <taxon>Euteleostomi</taxon>
        <taxon>Amphibia</taxon>
        <taxon>Batrachia</taxon>
        <taxon>Caudata</taxon>
        <taxon>Salamandroidea</taxon>
        <taxon>Salamandridae</taxon>
        <taxon>Pleurodelinae</taxon>
        <taxon>Pleurodeles</taxon>
    </lineage>
</organism>
<feature type="region of interest" description="Disordered" evidence="1">
    <location>
        <begin position="1"/>
        <end position="135"/>
    </location>
</feature>
<sequence length="135" mass="13978">MPPAPILKRPGALPGTLQLRSPRSHPLQINFRAFGESKPCPRQDSAPASRPADPSHWVRTCSAATRAASGPGPAWTASVLQSPAPAAGHGPQAQELANPAQPHFRARTGLSDPSADPHRSHTAVQASVVPGAGMI</sequence>
<evidence type="ECO:0000313" key="3">
    <source>
        <dbReference type="Proteomes" id="UP001066276"/>
    </source>
</evidence>
<proteinExistence type="predicted"/>
<accession>A0AAV7RP39</accession>
<feature type="compositionally biased region" description="Low complexity" evidence="1">
    <location>
        <begin position="83"/>
        <end position="94"/>
    </location>
</feature>
<comment type="caution">
    <text evidence="2">The sequence shown here is derived from an EMBL/GenBank/DDBJ whole genome shotgun (WGS) entry which is preliminary data.</text>
</comment>
<name>A0AAV7RP39_PLEWA</name>
<dbReference type="Proteomes" id="UP001066276">
    <property type="component" value="Chromosome 5"/>
</dbReference>
<evidence type="ECO:0000256" key="1">
    <source>
        <dbReference type="SAM" id="MobiDB-lite"/>
    </source>
</evidence>
<dbReference type="AlphaFoldDB" id="A0AAV7RP39"/>
<gene>
    <name evidence="2" type="ORF">NDU88_007015</name>
</gene>
<evidence type="ECO:0000313" key="2">
    <source>
        <dbReference type="EMBL" id="KAJ1154261.1"/>
    </source>
</evidence>
<keyword evidence="3" id="KW-1185">Reference proteome</keyword>
<reference evidence="2" key="1">
    <citation type="journal article" date="2022" name="bioRxiv">
        <title>Sequencing and chromosome-scale assembly of the giantPleurodeles waltlgenome.</title>
        <authorList>
            <person name="Brown T."/>
            <person name="Elewa A."/>
            <person name="Iarovenko S."/>
            <person name="Subramanian E."/>
            <person name="Araus A.J."/>
            <person name="Petzold A."/>
            <person name="Susuki M."/>
            <person name="Suzuki K.-i.T."/>
            <person name="Hayashi T."/>
            <person name="Toyoda A."/>
            <person name="Oliveira C."/>
            <person name="Osipova E."/>
            <person name="Leigh N.D."/>
            <person name="Simon A."/>
            <person name="Yun M.H."/>
        </authorList>
    </citation>
    <scope>NUCLEOTIDE SEQUENCE</scope>
    <source>
        <strain evidence="2">20211129_DDA</strain>
        <tissue evidence="2">Liver</tissue>
    </source>
</reference>
<dbReference type="EMBL" id="JANPWB010000009">
    <property type="protein sequence ID" value="KAJ1154261.1"/>
    <property type="molecule type" value="Genomic_DNA"/>
</dbReference>
<protein>
    <submittedName>
        <fullName evidence="2">Uncharacterized protein</fullName>
    </submittedName>
</protein>